<dbReference type="SUPFAM" id="SSF52058">
    <property type="entry name" value="L domain-like"/>
    <property type="match status" value="1"/>
</dbReference>
<keyword evidence="3" id="KW-0325">Glycoprotein</keyword>
<comment type="subcellular location">
    <subcellularLocation>
        <location evidence="1">Cell envelope</location>
    </subcellularLocation>
</comment>
<evidence type="ECO:0000256" key="2">
    <source>
        <dbReference type="ARBA" id="ARBA00022729"/>
    </source>
</evidence>
<evidence type="ECO:0000256" key="1">
    <source>
        <dbReference type="ARBA" id="ARBA00004196"/>
    </source>
</evidence>
<proteinExistence type="predicted"/>
<gene>
    <name evidence="5" type="ORF">O0S08_44305</name>
</gene>
<organism evidence="5 6">
    <name type="scientific">Nannocystis punicea</name>
    <dbReference type="NCBI Taxonomy" id="2995304"/>
    <lineage>
        <taxon>Bacteria</taxon>
        <taxon>Pseudomonadati</taxon>
        <taxon>Myxococcota</taxon>
        <taxon>Polyangia</taxon>
        <taxon>Nannocystales</taxon>
        <taxon>Nannocystaceae</taxon>
        <taxon>Nannocystis</taxon>
    </lineage>
</organism>
<accession>A0ABY7H2I3</accession>
<name>A0ABY7H2I3_9BACT</name>
<dbReference type="Gene3D" id="3.80.10.10">
    <property type="entry name" value="Ribonuclease Inhibitor"/>
    <property type="match status" value="1"/>
</dbReference>
<dbReference type="EMBL" id="CP114040">
    <property type="protein sequence ID" value="WAS93234.1"/>
    <property type="molecule type" value="Genomic_DNA"/>
</dbReference>
<feature type="region of interest" description="Disordered" evidence="4">
    <location>
        <begin position="1"/>
        <end position="93"/>
    </location>
</feature>
<evidence type="ECO:0000256" key="3">
    <source>
        <dbReference type="ARBA" id="ARBA00023180"/>
    </source>
</evidence>
<evidence type="ECO:0000313" key="5">
    <source>
        <dbReference type="EMBL" id="WAS93234.1"/>
    </source>
</evidence>
<dbReference type="InterPro" id="IPR051648">
    <property type="entry name" value="CWI-Assembly_Regulator"/>
</dbReference>
<dbReference type="PANTHER" id="PTHR31018">
    <property type="entry name" value="SPORULATION-SPECIFIC PROTEIN-RELATED"/>
    <property type="match status" value="1"/>
</dbReference>
<protein>
    <submittedName>
        <fullName evidence="5">Uncharacterized protein</fullName>
    </submittedName>
</protein>
<evidence type="ECO:0000256" key="4">
    <source>
        <dbReference type="SAM" id="MobiDB-lite"/>
    </source>
</evidence>
<dbReference type="Proteomes" id="UP001164459">
    <property type="component" value="Chromosome"/>
</dbReference>
<dbReference type="PROSITE" id="PS51257">
    <property type="entry name" value="PROKAR_LIPOPROTEIN"/>
    <property type="match status" value="1"/>
</dbReference>
<reference evidence="5" key="1">
    <citation type="submission" date="2022-11" db="EMBL/GenBank/DDBJ databases">
        <title>Minimal conservation of predation-associated metabolite biosynthetic gene clusters underscores biosynthetic potential of Myxococcota including descriptions for ten novel species: Archangium lansinium sp. nov., Myxococcus landrumus sp. nov., Nannocystis bai.</title>
        <authorList>
            <person name="Ahearne A."/>
            <person name="Stevens C."/>
            <person name="Dowd S."/>
        </authorList>
    </citation>
    <scope>NUCLEOTIDE SEQUENCE</scope>
    <source>
        <strain evidence="5">Fl3</strain>
    </source>
</reference>
<dbReference type="RefSeq" id="WP_269035560.1">
    <property type="nucleotide sequence ID" value="NZ_CP114040.1"/>
</dbReference>
<feature type="compositionally biased region" description="Low complexity" evidence="4">
    <location>
        <begin position="36"/>
        <end position="90"/>
    </location>
</feature>
<dbReference type="InterPro" id="IPR032675">
    <property type="entry name" value="LRR_dom_sf"/>
</dbReference>
<sequence length="440" mass="44946">MRAQARPRGPRGSIALALGLASCTPAPGGGDGGSETGSSHSTEGTATSGSPTSGPVTDTTPTTTGGTSSGSTSTSHSSSESSGSSGASSPCGPPCDNPWKLDHWLELDETADFSQYACLTEVDRLYLTGDIPPDELAVFANLRRVHGNVRLSGITALESLDSFACLQSVSTLEISDTPALTDISGLGELRTALEITVRRAGITTLPTFAADFGGLRAVTLEENPALADIDGLAAWGTLPDFHITVRLAEDPALTSIAPLAGLLAQPRTGRIVVELRSLHALTSLAGLEPMADPDQDAYSLELEDLPLIPDLQPLSQLTSLVGLTLAGMPQLASLADLGGLEAATYVRIGDCMDIPPKVGGMDGLTSLAGLDSLADVSSLTLAGNQNLDSLAGAPLIKALNVLTAGGNPALTQATFDDFLAQLTVEPASCLGTLDNCGCEN</sequence>
<evidence type="ECO:0000313" key="6">
    <source>
        <dbReference type="Proteomes" id="UP001164459"/>
    </source>
</evidence>
<keyword evidence="6" id="KW-1185">Reference proteome</keyword>
<keyword evidence="2" id="KW-0732">Signal</keyword>
<dbReference type="PANTHER" id="PTHR31018:SF3">
    <property type="entry name" value="RECEPTOR PROTEIN-TYROSINE KINASE"/>
    <property type="match status" value="1"/>
</dbReference>